<proteinExistence type="predicted"/>
<evidence type="ECO:0008006" key="4">
    <source>
        <dbReference type="Google" id="ProtNLM"/>
    </source>
</evidence>
<dbReference type="Proteomes" id="UP000637769">
    <property type="component" value="Unassembled WGS sequence"/>
</dbReference>
<dbReference type="InterPro" id="IPR021109">
    <property type="entry name" value="Peptidase_aspartic_dom_sf"/>
</dbReference>
<comment type="caution">
    <text evidence="2">The sequence shown here is derived from an EMBL/GenBank/DDBJ whole genome shotgun (WGS) entry which is preliminary data.</text>
</comment>
<organism evidence="2 3">
    <name type="scientific">Asaia siamensis</name>
    <dbReference type="NCBI Taxonomy" id="110479"/>
    <lineage>
        <taxon>Bacteria</taxon>
        <taxon>Pseudomonadati</taxon>
        <taxon>Pseudomonadota</taxon>
        <taxon>Alphaproteobacteria</taxon>
        <taxon>Acetobacterales</taxon>
        <taxon>Acetobacteraceae</taxon>
        <taxon>Asaia</taxon>
    </lineage>
</organism>
<name>A0ABQ1MDT0_9PROT</name>
<keyword evidence="3" id="KW-1185">Reference proteome</keyword>
<accession>A0ABQ1MDT0</accession>
<dbReference type="InterPro" id="IPR034122">
    <property type="entry name" value="Retropepsin-like_bacterial"/>
</dbReference>
<feature type="chain" id="PRO_5046854618" description="Aspartyl protease" evidence="1">
    <location>
        <begin position="24"/>
        <end position="308"/>
    </location>
</feature>
<evidence type="ECO:0000256" key="1">
    <source>
        <dbReference type="SAM" id="SignalP"/>
    </source>
</evidence>
<dbReference type="EMBL" id="BMCH01000007">
    <property type="protein sequence ID" value="GGC38880.1"/>
    <property type="molecule type" value="Genomic_DNA"/>
</dbReference>
<evidence type="ECO:0000313" key="2">
    <source>
        <dbReference type="EMBL" id="GGC38880.1"/>
    </source>
</evidence>
<gene>
    <name evidence="2" type="ORF">GCM10007207_25470</name>
</gene>
<dbReference type="SUPFAM" id="SSF50630">
    <property type="entry name" value="Acid proteases"/>
    <property type="match status" value="2"/>
</dbReference>
<keyword evidence="1" id="KW-0732">Signal</keyword>
<dbReference type="Pfam" id="PF13650">
    <property type="entry name" value="Asp_protease_2"/>
    <property type="match status" value="2"/>
</dbReference>
<reference evidence="3" key="1">
    <citation type="journal article" date="2019" name="Int. J. Syst. Evol. Microbiol.">
        <title>The Global Catalogue of Microorganisms (GCM) 10K type strain sequencing project: providing services to taxonomists for standard genome sequencing and annotation.</title>
        <authorList>
            <consortium name="The Broad Institute Genomics Platform"/>
            <consortium name="The Broad Institute Genome Sequencing Center for Infectious Disease"/>
            <person name="Wu L."/>
            <person name="Ma J."/>
        </authorList>
    </citation>
    <scope>NUCLEOTIDE SEQUENCE [LARGE SCALE GENOMIC DNA]</scope>
    <source>
        <strain evidence="3">CCM 7132</strain>
    </source>
</reference>
<evidence type="ECO:0000313" key="3">
    <source>
        <dbReference type="Proteomes" id="UP000637769"/>
    </source>
</evidence>
<feature type="signal peptide" evidence="1">
    <location>
        <begin position="1"/>
        <end position="23"/>
    </location>
</feature>
<dbReference type="Gene3D" id="2.40.70.10">
    <property type="entry name" value="Acid Proteases"/>
    <property type="match status" value="2"/>
</dbReference>
<dbReference type="RefSeq" id="WP_188427198.1">
    <property type="nucleotide sequence ID" value="NZ_BMCH01000007.1"/>
</dbReference>
<sequence length="308" mass="33269">MLRPALALPAMIMAGFLPPRAMATPCAAERIAEIPLHNDALFLNAPVVLDGRQARFILDTGSEGSLITPEAAAALHLTPDPAHATVIQGPNDRGQLAPNMLIRALSLGLIPLGQRSIPLGALPGLPILTPPIAGLMGVDLLQHFDLEFDVPHQRLTLWRPVGQSGTCVAKPSWPAGYTTLKARHEGTRLTVSFTLDGQSGTALLDSGARSHILSRRFAHAMGITDDVLRQDPGGVTSGVDLNARWYHWHRFHALHLGEETAGSGNPIWKDPVLTVSDMRDNVDMLLGADWFAQHDIWVSLSAGRVWVR</sequence>
<protein>
    <recommendedName>
        <fullName evidence="4">Aspartyl protease</fullName>
    </recommendedName>
</protein>
<dbReference type="CDD" id="cd05483">
    <property type="entry name" value="retropepsin_like_bacteria"/>
    <property type="match status" value="1"/>
</dbReference>